<name>A0A1H1F5J9_9ACTN</name>
<feature type="compositionally biased region" description="Low complexity" evidence="1">
    <location>
        <begin position="17"/>
        <end position="28"/>
    </location>
</feature>
<feature type="compositionally biased region" description="Low complexity" evidence="1">
    <location>
        <begin position="76"/>
        <end position="87"/>
    </location>
</feature>
<feature type="region of interest" description="Disordered" evidence="1">
    <location>
        <begin position="13"/>
        <end position="131"/>
    </location>
</feature>
<reference evidence="2 3" key="1">
    <citation type="submission" date="2016-10" db="EMBL/GenBank/DDBJ databases">
        <authorList>
            <person name="de Groot N.N."/>
        </authorList>
    </citation>
    <scope>NUCLEOTIDE SEQUENCE [LARGE SCALE GENOMIC DNA]</scope>
    <source>
        <strain evidence="2 3">DSM 43794</strain>
    </source>
</reference>
<accession>A0A1H1F5J9</accession>
<feature type="compositionally biased region" description="Pro residues" evidence="1">
    <location>
        <begin position="251"/>
        <end position="266"/>
    </location>
</feature>
<gene>
    <name evidence="2" type="ORF">SAMN04489764_2802</name>
</gene>
<dbReference type="AlphaFoldDB" id="A0A1H1F5J9"/>
<feature type="compositionally biased region" description="Basic residues" evidence="1">
    <location>
        <begin position="31"/>
        <end position="41"/>
    </location>
</feature>
<feature type="region of interest" description="Disordered" evidence="1">
    <location>
        <begin position="180"/>
        <end position="317"/>
    </location>
</feature>
<dbReference type="EMBL" id="FNKK01000002">
    <property type="protein sequence ID" value="SDQ96263.1"/>
    <property type="molecule type" value="Genomic_DNA"/>
</dbReference>
<feature type="compositionally biased region" description="Basic and acidic residues" evidence="1">
    <location>
        <begin position="223"/>
        <end position="241"/>
    </location>
</feature>
<proteinExistence type="predicted"/>
<evidence type="ECO:0000256" key="1">
    <source>
        <dbReference type="SAM" id="MobiDB-lite"/>
    </source>
</evidence>
<sequence>MLSQNRISCLAPNCGQISSIRSGRSAPSGPRPRRRAKRRPGTRISAATVPPPEPASPDLISPSDSEKRSPDRPGDRGAAGAVAARGGLRSPTRLPHASSAAARGGQPALTTPPTVRARPAVGAPTAAPGRIGRRFTTSTAVVLLGAGGDGLPSTPAVRRHASGAARVRADATGRAVVAWARPPTAGRRARRGPGLRARPTARDAGRRAVRPGHRPHVFTSNNRENRGSESPRPDPCHDRRVARPGARAAPGCPPRPSAAGPAPRPTPSVRQRVSSAAAGIPLDPLPAHDDERTTTVSAHEGGLGVAPRPVKGGPYKNRPRVARRVLFTA</sequence>
<feature type="compositionally biased region" description="Basic and acidic residues" evidence="1">
    <location>
        <begin position="64"/>
        <end position="75"/>
    </location>
</feature>
<evidence type="ECO:0000313" key="3">
    <source>
        <dbReference type="Proteomes" id="UP000217103"/>
    </source>
</evidence>
<feature type="compositionally biased region" description="Basic residues" evidence="1">
    <location>
        <begin position="207"/>
        <end position="216"/>
    </location>
</feature>
<dbReference type="STRING" id="35622.SAMN04489764_2802"/>
<dbReference type="Proteomes" id="UP000217103">
    <property type="component" value="Unassembled WGS sequence"/>
</dbReference>
<evidence type="ECO:0000313" key="2">
    <source>
        <dbReference type="EMBL" id="SDQ96263.1"/>
    </source>
</evidence>
<organism evidence="2 3">
    <name type="scientific">Thermostaphylospora chromogena</name>
    <dbReference type="NCBI Taxonomy" id="35622"/>
    <lineage>
        <taxon>Bacteria</taxon>
        <taxon>Bacillati</taxon>
        <taxon>Actinomycetota</taxon>
        <taxon>Actinomycetes</taxon>
        <taxon>Streptosporangiales</taxon>
        <taxon>Thermomonosporaceae</taxon>
        <taxon>Thermostaphylospora</taxon>
    </lineage>
</organism>
<protein>
    <submittedName>
        <fullName evidence="2">Uncharacterized protein</fullName>
    </submittedName>
</protein>
<keyword evidence="3" id="KW-1185">Reference proteome</keyword>